<evidence type="ECO:0000313" key="2">
    <source>
        <dbReference type="EMBL" id="JAS93927.1"/>
    </source>
</evidence>
<accession>A0A1B6J418</accession>
<feature type="compositionally biased region" description="Basic and acidic residues" evidence="1">
    <location>
        <begin position="99"/>
        <end position="112"/>
    </location>
</feature>
<protein>
    <submittedName>
        <fullName evidence="2">Uncharacterized protein</fullName>
    </submittedName>
</protein>
<proteinExistence type="predicted"/>
<dbReference type="EMBL" id="GECU01013779">
    <property type="protein sequence ID" value="JAS93927.1"/>
    <property type="molecule type" value="Transcribed_RNA"/>
</dbReference>
<feature type="non-terminal residue" evidence="2">
    <location>
        <position position="161"/>
    </location>
</feature>
<name>A0A1B6J418_9HEMI</name>
<gene>
    <name evidence="2" type="ORF">g.16618</name>
</gene>
<feature type="region of interest" description="Disordered" evidence="1">
    <location>
        <begin position="81"/>
        <end position="161"/>
    </location>
</feature>
<feature type="compositionally biased region" description="Basic residues" evidence="1">
    <location>
        <begin position="126"/>
        <end position="155"/>
    </location>
</feature>
<evidence type="ECO:0000256" key="1">
    <source>
        <dbReference type="SAM" id="MobiDB-lite"/>
    </source>
</evidence>
<feature type="region of interest" description="Disordered" evidence="1">
    <location>
        <begin position="1"/>
        <end position="57"/>
    </location>
</feature>
<sequence>KDKYEKDVELSYSKDYKKHDGQSKKDKYEKDVELSYSKDYKKHDGRSKKDKYEKDRELRYSKLYRNHDDYQAGIKTERLSDDYDDVSFDVEHRAKKKHKSDDKALLEERMQELSDSNAEDQYSRSSSKKTKKRKKSKKKHKHKHKKNKKERRSSHHSNTTD</sequence>
<feature type="compositionally biased region" description="Basic and acidic residues" evidence="1">
    <location>
        <begin position="1"/>
        <end position="42"/>
    </location>
</feature>
<dbReference type="AlphaFoldDB" id="A0A1B6J418"/>
<organism evidence="2">
    <name type="scientific">Homalodisca liturata</name>
    <dbReference type="NCBI Taxonomy" id="320908"/>
    <lineage>
        <taxon>Eukaryota</taxon>
        <taxon>Metazoa</taxon>
        <taxon>Ecdysozoa</taxon>
        <taxon>Arthropoda</taxon>
        <taxon>Hexapoda</taxon>
        <taxon>Insecta</taxon>
        <taxon>Pterygota</taxon>
        <taxon>Neoptera</taxon>
        <taxon>Paraneoptera</taxon>
        <taxon>Hemiptera</taxon>
        <taxon>Auchenorrhyncha</taxon>
        <taxon>Membracoidea</taxon>
        <taxon>Cicadellidae</taxon>
        <taxon>Cicadellinae</taxon>
        <taxon>Proconiini</taxon>
        <taxon>Homalodisca</taxon>
    </lineage>
</organism>
<reference evidence="2" key="1">
    <citation type="submission" date="2015-11" db="EMBL/GenBank/DDBJ databases">
        <title>De novo transcriptome assembly of four potential Pierce s Disease insect vectors from Arizona vineyards.</title>
        <authorList>
            <person name="Tassone E.E."/>
        </authorList>
    </citation>
    <scope>NUCLEOTIDE SEQUENCE</scope>
</reference>
<feature type="non-terminal residue" evidence="2">
    <location>
        <position position="1"/>
    </location>
</feature>